<dbReference type="RefSeq" id="WP_169580195.1">
    <property type="nucleotide sequence ID" value="NZ_CP051480.1"/>
</dbReference>
<accession>A0A858U1U4</accession>
<reference evidence="2 3" key="1">
    <citation type="submission" date="2020-04" db="EMBL/GenBank/DDBJ databases">
        <title>Novel Mycoplasma species detected in Phocoena phocoena (harbor porpoise) from the USA.</title>
        <authorList>
            <person name="Volokhov D.V."/>
        </authorList>
    </citation>
    <scope>NUCLEOTIDE SEQUENCE [LARGE SCALE GENOMIC DNA]</scope>
    <source>
        <strain evidence="2 3">C264-NAS</strain>
    </source>
</reference>
<dbReference type="KEGG" id="mphn:HGG64_01445"/>
<dbReference type="AlphaFoldDB" id="A0A858U1U4"/>
<feature type="transmembrane region" description="Helical" evidence="1">
    <location>
        <begin position="146"/>
        <end position="168"/>
    </location>
</feature>
<name>A0A858U1U4_9MOLU</name>
<evidence type="ECO:0000313" key="3">
    <source>
        <dbReference type="Proteomes" id="UP000501728"/>
    </source>
</evidence>
<keyword evidence="1" id="KW-0812">Transmembrane</keyword>
<feature type="transmembrane region" description="Helical" evidence="1">
    <location>
        <begin position="59"/>
        <end position="82"/>
    </location>
</feature>
<evidence type="ECO:0000256" key="1">
    <source>
        <dbReference type="SAM" id="Phobius"/>
    </source>
</evidence>
<feature type="transmembrane region" description="Helical" evidence="1">
    <location>
        <begin position="24"/>
        <end position="47"/>
    </location>
</feature>
<sequence>MSPISTSLTLPLLFKVKKSKKRNFAVFLTLLIQIIFTIFLISDIVVFSREIELNSIVNYTITKVVLILIGIMLNFAVITPLINSILKATQLKENNSEAFLKSNKQGNKCLMAQLWINTIWMSIYLILLPIPFLIIRGLALDSTQKFIISFSCLMLIRLMVFDYIIFPLAHNMKHKEGNEVKYGNVLNYLWINLTVISLYITFVICSYVNILLIRNTGIISLIALITIPTSVFILIYISKVIAIYLINRKNINKYVNISALLIWISKPN</sequence>
<protein>
    <submittedName>
        <fullName evidence="2">Uncharacterized protein</fullName>
    </submittedName>
</protein>
<feature type="transmembrane region" description="Helical" evidence="1">
    <location>
        <begin position="114"/>
        <end position="134"/>
    </location>
</feature>
<feature type="transmembrane region" description="Helical" evidence="1">
    <location>
        <begin position="218"/>
        <end position="246"/>
    </location>
</feature>
<keyword evidence="1" id="KW-1133">Transmembrane helix</keyword>
<keyword evidence="1" id="KW-0472">Membrane</keyword>
<dbReference type="Proteomes" id="UP000501728">
    <property type="component" value="Chromosome"/>
</dbReference>
<feature type="transmembrane region" description="Helical" evidence="1">
    <location>
        <begin position="189"/>
        <end position="212"/>
    </location>
</feature>
<dbReference type="EMBL" id="CP051480">
    <property type="protein sequence ID" value="QJG66372.1"/>
    <property type="molecule type" value="Genomic_DNA"/>
</dbReference>
<organism evidence="2 3">
    <name type="scientific">Mycoplasma phocoeninasale</name>
    <dbReference type="NCBI Taxonomy" id="2726117"/>
    <lineage>
        <taxon>Bacteria</taxon>
        <taxon>Bacillati</taxon>
        <taxon>Mycoplasmatota</taxon>
        <taxon>Mollicutes</taxon>
        <taxon>Mycoplasmataceae</taxon>
        <taxon>Mycoplasma</taxon>
    </lineage>
</organism>
<evidence type="ECO:0000313" key="2">
    <source>
        <dbReference type="EMBL" id="QJG66372.1"/>
    </source>
</evidence>
<gene>
    <name evidence="2" type="ORF">HGG64_01445</name>
</gene>
<proteinExistence type="predicted"/>
<keyword evidence="3" id="KW-1185">Reference proteome</keyword>